<keyword evidence="3" id="KW-1185">Reference proteome</keyword>
<keyword evidence="1" id="KW-0812">Transmembrane</keyword>
<comment type="caution">
    <text evidence="2">The sequence shown here is derived from an EMBL/GenBank/DDBJ whole genome shotgun (WGS) entry which is preliminary data.</text>
</comment>
<gene>
    <name evidence="2" type="ORF">VNO78_03550</name>
</gene>
<reference evidence="2 3" key="1">
    <citation type="submission" date="2024-01" db="EMBL/GenBank/DDBJ databases">
        <title>The genomes of 5 underutilized Papilionoideae crops provide insights into root nodulation and disease resistanc.</title>
        <authorList>
            <person name="Jiang F."/>
        </authorList>
    </citation>
    <scope>NUCLEOTIDE SEQUENCE [LARGE SCALE GENOMIC DNA]</scope>
    <source>
        <strain evidence="2">DUOXIRENSHENG_FW03</strain>
        <tissue evidence="2">Leaves</tissue>
    </source>
</reference>
<evidence type="ECO:0000256" key="1">
    <source>
        <dbReference type="SAM" id="Phobius"/>
    </source>
</evidence>
<feature type="transmembrane region" description="Helical" evidence="1">
    <location>
        <begin position="31"/>
        <end position="56"/>
    </location>
</feature>
<evidence type="ECO:0000313" key="3">
    <source>
        <dbReference type="Proteomes" id="UP001386955"/>
    </source>
</evidence>
<dbReference type="Proteomes" id="UP001386955">
    <property type="component" value="Unassembled WGS sequence"/>
</dbReference>
<dbReference type="EMBL" id="JAYMYS010000001">
    <property type="protein sequence ID" value="KAK7412103.1"/>
    <property type="molecule type" value="Genomic_DNA"/>
</dbReference>
<name>A0AAN9T1Q2_PSOTE</name>
<sequence>MAIVATKDDVAADQIHRLSPNQTHPKRRCPILLLLVESSFAFEFHFTVIYHLAFFIEYKSFFSDALSRNTSPCCCCCYFYRCSTTEPLHLQVAFRLHEVLKDG</sequence>
<dbReference type="AlphaFoldDB" id="A0AAN9T1Q2"/>
<protein>
    <submittedName>
        <fullName evidence="2">Uncharacterized protein</fullName>
    </submittedName>
</protein>
<accession>A0AAN9T1Q2</accession>
<keyword evidence="1" id="KW-1133">Transmembrane helix</keyword>
<organism evidence="2 3">
    <name type="scientific">Psophocarpus tetragonolobus</name>
    <name type="common">Winged bean</name>
    <name type="synonym">Dolichos tetragonolobus</name>
    <dbReference type="NCBI Taxonomy" id="3891"/>
    <lineage>
        <taxon>Eukaryota</taxon>
        <taxon>Viridiplantae</taxon>
        <taxon>Streptophyta</taxon>
        <taxon>Embryophyta</taxon>
        <taxon>Tracheophyta</taxon>
        <taxon>Spermatophyta</taxon>
        <taxon>Magnoliopsida</taxon>
        <taxon>eudicotyledons</taxon>
        <taxon>Gunneridae</taxon>
        <taxon>Pentapetalae</taxon>
        <taxon>rosids</taxon>
        <taxon>fabids</taxon>
        <taxon>Fabales</taxon>
        <taxon>Fabaceae</taxon>
        <taxon>Papilionoideae</taxon>
        <taxon>50 kb inversion clade</taxon>
        <taxon>NPAAA clade</taxon>
        <taxon>indigoferoid/millettioid clade</taxon>
        <taxon>Phaseoleae</taxon>
        <taxon>Psophocarpus</taxon>
    </lineage>
</organism>
<keyword evidence="1" id="KW-0472">Membrane</keyword>
<proteinExistence type="predicted"/>
<evidence type="ECO:0000313" key="2">
    <source>
        <dbReference type="EMBL" id="KAK7412103.1"/>
    </source>
</evidence>